<reference evidence="16" key="1">
    <citation type="submission" date="2023-07" db="EMBL/GenBank/DDBJ databases">
        <title>Sorghum-associated microbial communities from plants grown in Nebraska, USA.</title>
        <authorList>
            <person name="Schachtman D."/>
        </authorList>
    </citation>
    <scope>NUCLEOTIDE SEQUENCE</scope>
    <source>
        <strain evidence="16">BE80</strain>
    </source>
</reference>
<keyword evidence="5" id="KW-0597">Phosphoprotein</keyword>
<name>A0AAP5H2K9_PAEAM</name>
<dbReference type="GO" id="GO:0005524">
    <property type="term" value="F:ATP binding"/>
    <property type="evidence" value="ECO:0007669"/>
    <property type="project" value="UniProtKB-KW"/>
</dbReference>
<dbReference type="Gene3D" id="3.30.565.10">
    <property type="entry name" value="Histidine kinase-like ATPase, C-terminal domain"/>
    <property type="match status" value="1"/>
</dbReference>
<feature type="transmembrane region" description="Helical" evidence="14">
    <location>
        <begin position="9"/>
        <end position="28"/>
    </location>
</feature>
<evidence type="ECO:0000256" key="3">
    <source>
        <dbReference type="ARBA" id="ARBA00012438"/>
    </source>
</evidence>
<evidence type="ECO:0000313" key="17">
    <source>
        <dbReference type="Proteomes" id="UP001254832"/>
    </source>
</evidence>
<dbReference type="InterPro" id="IPR004358">
    <property type="entry name" value="Sig_transdc_His_kin-like_C"/>
</dbReference>
<dbReference type="GO" id="GO:0005886">
    <property type="term" value="C:plasma membrane"/>
    <property type="evidence" value="ECO:0007669"/>
    <property type="project" value="UniProtKB-SubCell"/>
</dbReference>
<evidence type="ECO:0000256" key="9">
    <source>
        <dbReference type="ARBA" id="ARBA00022777"/>
    </source>
</evidence>
<dbReference type="EC" id="2.7.13.3" evidence="3"/>
<dbReference type="Gene3D" id="1.10.287.130">
    <property type="match status" value="1"/>
</dbReference>
<dbReference type="SMART" id="SM00388">
    <property type="entry name" value="HisKA"/>
    <property type="match status" value="1"/>
</dbReference>
<organism evidence="16 17">
    <name type="scientific">Paenibacillus amylolyticus</name>
    <dbReference type="NCBI Taxonomy" id="1451"/>
    <lineage>
        <taxon>Bacteria</taxon>
        <taxon>Bacillati</taxon>
        <taxon>Bacillota</taxon>
        <taxon>Bacilli</taxon>
        <taxon>Bacillales</taxon>
        <taxon>Paenibacillaceae</taxon>
        <taxon>Paenibacillus</taxon>
    </lineage>
</organism>
<dbReference type="InterPro" id="IPR003594">
    <property type="entry name" value="HATPase_dom"/>
</dbReference>
<dbReference type="CDD" id="cd00082">
    <property type="entry name" value="HisKA"/>
    <property type="match status" value="1"/>
</dbReference>
<keyword evidence="10" id="KW-0067">ATP-binding</keyword>
<keyword evidence="6" id="KW-0808">Transferase</keyword>
<sequence>MKLFIKEHIALTCWVVGMLFTVVAVFWYDGYDHGLTATYAVFLGLIVYIGYLTYRYMSHRAFYTRLSQPMDSLKEFVPLSASVPLSAALAKLLDSQYSHYHTDLHRMEKRKQEYVTFMNQWIHQMKTPLSVIELTIQDHEDDDPRLRSIREEADQMRRSLENVLYVARLETFEQDFTVEPVSLKAAGEAAIHELKRFFIRNHVYPEMQIDPSIVVQSDAKWIRFVLVQLLSNAIQYSTGNGQKIYVRAYELESSIMLEVQDHGVGIPTSDLKRVFQPFFTGENGRHFKESTGMGLYIVKEVLTQMNHQIELQSVQGEGTTVKIIFNT</sequence>
<evidence type="ECO:0000256" key="12">
    <source>
        <dbReference type="ARBA" id="ARBA00023012"/>
    </source>
</evidence>
<keyword evidence="11 14" id="KW-1133">Transmembrane helix</keyword>
<dbReference type="GO" id="GO:0004721">
    <property type="term" value="F:phosphoprotein phosphatase activity"/>
    <property type="evidence" value="ECO:0007669"/>
    <property type="project" value="TreeGrafter"/>
</dbReference>
<dbReference type="InterPro" id="IPR036890">
    <property type="entry name" value="HATPase_C_sf"/>
</dbReference>
<evidence type="ECO:0000256" key="14">
    <source>
        <dbReference type="SAM" id="Phobius"/>
    </source>
</evidence>
<evidence type="ECO:0000256" key="1">
    <source>
        <dbReference type="ARBA" id="ARBA00000085"/>
    </source>
</evidence>
<evidence type="ECO:0000313" key="16">
    <source>
        <dbReference type="EMBL" id="MDR6723821.1"/>
    </source>
</evidence>
<evidence type="ECO:0000256" key="2">
    <source>
        <dbReference type="ARBA" id="ARBA00004651"/>
    </source>
</evidence>
<dbReference type="SUPFAM" id="SSF55874">
    <property type="entry name" value="ATPase domain of HSP90 chaperone/DNA topoisomerase II/histidine kinase"/>
    <property type="match status" value="1"/>
</dbReference>
<keyword evidence="13 14" id="KW-0472">Membrane</keyword>
<evidence type="ECO:0000256" key="10">
    <source>
        <dbReference type="ARBA" id="ARBA00022840"/>
    </source>
</evidence>
<dbReference type="GO" id="GO:0000155">
    <property type="term" value="F:phosphorelay sensor kinase activity"/>
    <property type="evidence" value="ECO:0007669"/>
    <property type="project" value="InterPro"/>
</dbReference>
<comment type="catalytic activity">
    <reaction evidence="1">
        <text>ATP + protein L-histidine = ADP + protein N-phospho-L-histidine.</text>
        <dbReference type="EC" id="2.7.13.3"/>
    </reaction>
</comment>
<evidence type="ECO:0000256" key="6">
    <source>
        <dbReference type="ARBA" id="ARBA00022679"/>
    </source>
</evidence>
<protein>
    <recommendedName>
        <fullName evidence="3">histidine kinase</fullName>
        <ecNumber evidence="3">2.7.13.3</ecNumber>
    </recommendedName>
</protein>
<dbReference type="PANTHER" id="PTHR45453">
    <property type="entry name" value="PHOSPHATE REGULON SENSOR PROTEIN PHOR"/>
    <property type="match status" value="1"/>
</dbReference>
<dbReference type="Pfam" id="PF02518">
    <property type="entry name" value="HATPase_c"/>
    <property type="match status" value="1"/>
</dbReference>
<keyword evidence="9 16" id="KW-0418">Kinase</keyword>
<dbReference type="InterPro" id="IPR005467">
    <property type="entry name" value="His_kinase_dom"/>
</dbReference>
<dbReference type="GO" id="GO:0016036">
    <property type="term" value="P:cellular response to phosphate starvation"/>
    <property type="evidence" value="ECO:0007669"/>
    <property type="project" value="TreeGrafter"/>
</dbReference>
<gene>
    <name evidence="16" type="ORF">J2W91_002283</name>
</gene>
<dbReference type="Proteomes" id="UP001254832">
    <property type="component" value="Unassembled WGS sequence"/>
</dbReference>
<evidence type="ECO:0000256" key="4">
    <source>
        <dbReference type="ARBA" id="ARBA00022475"/>
    </source>
</evidence>
<feature type="domain" description="Histidine kinase" evidence="15">
    <location>
        <begin position="120"/>
        <end position="327"/>
    </location>
</feature>
<dbReference type="PRINTS" id="PR00344">
    <property type="entry name" value="BCTRLSENSOR"/>
</dbReference>
<keyword evidence="12" id="KW-0902">Two-component regulatory system</keyword>
<dbReference type="FunFam" id="3.30.565.10:FF:000057">
    <property type="entry name" value="Sensor histidine kinase"/>
    <property type="match status" value="1"/>
</dbReference>
<dbReference type="InterPro" id="IPR003661">
    <property type="entry name" value="HisK_dim/P_dom"/>
</dbReference>
<evidence type="ECO:0000256" key="8">
    <source>
        <dbReference type="ARBA" id="ARBA00022741"/>
    </source>
</evidence>
<keyword evidence="8" id="KW-0547">Nucleotide-binding</keyword>
<feature type="transmembrane region" description="Helical" evidence="14">
    <location>
        <begin position="34"/>
        <end position="54"/>
    </location>
</feature>
<evidence type="ECO:0000256" key="7">
    <source>
        <dbReference type="ARBA" id="ARBA00022692"/>
    </source>
</evidence>
<dbReference type="SUPFAM" id="SSF47384">
    <property type="entry name" value="Homodimeric domain of signal transducing histidine kinase"/>
    <property type="match status" value="1"/>
</dbReference>
<dbReference type="PANTHER" id="PTHR45453:SF2">
    <property type="entry name" value="HISTIDINE KINASE"/>
    <property type="match status" value="1"/>
</dbReference>
<proteinExistence type="predicted"/>
<dbReference type="AlphaFoldDB" id="A0AAP5H2K9"/>
<dbReference type="RefSeq" id="WP_056692244.1">
    <property type="nucleotide sequence ID" value="NZ_JAVDTR010000005.1"/>
</dbReference>
<comment type="caution">
    <text evidence="16">The sequence shown here is derived from an EMBL/GenBank/DDBJ whole genome shotgun (WGS) entry which is preliminary data.</text>
</comment>
<dbReference type="InterPro" id="IPR036097">
    <property type="entry name" value="HisK_dim/P_sf"/>
</dbReference>
<evidence type="ECO:0000256" key="11">
    <source>
        <dbReference type="ARBA" id="ARBA00022989"/>
    </source>
</evidence>
<dbReference type="SMART" id="SM00387">
    <property type="entry name" value="HATPase_c"/>
    <property type="match status" value="1"/>
</dbReference>
<evidence type="ECO:0000256" key="5">
    <source>
        <dbReference type="ARBA" id="ARBA00022553"/>
    </source>
</evidence>
<keyword evidence="7 14" id="KW-0812">Transmembrane</keyword>
<keyword evidence="4" id="KW-1003">Cell membrane</keyword>
<dbReference type="InterPro" id="IPR050351">
    <property type="entry name" value="BphY/WalK/GraS-like"/>
</dbReference>
<accession>A0AAP5H2K9</accession>
<dbReference type="EMBL" id="JAVDTR010000005">
    <property type="protein sequence ID" value="MDR6723821.1"/>
    <property type="molecule type" value="Genomic_DNA"/>
</dbReference>
<dbReference type="PROSITE" id="PS50109">
    <property type="entry name" value="HIS_KIN"/>
    <property type="match status" value="1"/>
</dbReference>
<comment type="subcellular location">
    <subcellularLocation>
        <location evidence="2">Cell membrane</location>
        <topology evidence="2">Multi-pass membrane protein</topology>
    </subcellularLocation>
</comment>
<evidence type="ECO:0000259" key="15">
    <source>
        <dbReference type="PROSITE" id="PS50109"/>
    </source>
</evidence>
<evidence type="ECO:0000256" key="13">
    <source>
        <dbReference type="ARBA" id="ARBA00023136"/>
    </source>
</evidence>